<protein>
    <recommendedName>
        <fullName evidence="6">Reticulon-like protein</fullName>
    </recommendedName>
</protein>
<organism evidence="8 9">
    <name type="scientific">Heracleum sosnowskyi</name>
    <dbReference type="NCBI Taxonomy" id="360622"/>
    <lineage>
        <taxon>Eukaryota</taxon>
        <taxon>Viridiplantae</taxon>
        <taxon>Streptophyta</taxon>
        <taxon>Embryophyta</taxon>
        <taxon>Tracheophyta</taxon>
        <taxon>Spermatophyta</taxon>
        <taxon>Magnoliopsida</taxon>
        <taxon>eudicotyledons</taxon>
        <taxon>Gunneridae</taxon>
        <taxon>Pentapetalae</taxon>
        <taxon>asterids</taxon>
        <taxon>campanulids</taxon>
        <taxon>Apiales</taxon>
        <taxon>Apiaceae</taxon>
        <taxon>Apioideae</taxon>
        <taxon>apioid superclade</taxon>
        <taxon>Tordylieae</taxon>
        <taxon>Tordyliinae</taxon>
        <taxon>Heracleum</taxon>
    </lineage>
</organism>
<evidence type="ECO:0000256" key="6">
    <source>
        <dbReference type="RuleBase" id="RU363132"/>
    </source>
</evidence>
<name>A0AAD8I4P6_9APIA</name>
<keyword evidence="9" id="KW-1185">Reference proteome</keyword>
<proteinExistence type="predicted"/>
<evidence type="ECO:0000256" key="4">
    <source>
        <dbReference type="ARBA" id="ARBA00022989"/>
    </source>
</evidence>
<keyword evidence="2 6" id="KW-0812">Transmembrane</keyword>
<dbReference type="EMBL" id="JAUIZM010000006">
    <property type="protein sequence ID" value="KAK1377485.1"/>
    <property type="molecule type" value="Genomic_DNA"/>
</dbReference>
<dbReference type="InterPro" id="IPR045064">
    <property type="entry name" value="Reticulon-like"/>
</dbReference>
<feature type="transmembrane region" description="Helical" evidence="6">
    <location>
        <begin position="134"/>
        <end position="161"/>
    </location>
</feature>
<dbReference type="PROSITE" id="PS50845">
    <property type="entry name" value="RETICULON"/>
    <property type="match status" value="1"/>
</dbReference>
<feature type="domain" description="Reticulon" evidence="7">
    <location>
        <begin position="23"/>
        <end position="166"/>
    </location>
</feature>
<evidence type="ECO:0000313" key="8">
    <source>
        <dbReference type="EMBL" id="KAK1377485.1"/>
    </source>
</evidence>
<keyword evidence="5 6" id="KW-0472">Membrane</keyword>
<dbReference type="GO" id="GO:0005789">
    <property type="term" value="C:endoplasmic reticulum membrane"/>
    <property type="evidence" value="ECO:0007669"/>
    <property type="project" value="UniProtKB-SubCell"/>
</dbReference>
<dbReference type="InterPro" id="IPR003388">
    <property type="entry name" value="Reticulon"/>
</dbReference>
<evidence type="ECO:0000313" key="9">
    <source>
        <dbReference type="Proteomes" id="UP001237642"/>
    </source>
</evidence>
<comment type="subcellular location">
    <subcellularLocation>
        <location evidence="1 6">Endoplasmic reticulum membrane</location>
        <topology evidence="1 6">Multi-pass membrane protein</topology>
    </subcellularLocation>
</comment>
<dbReference type="AlphaFoldDB" id="A0AAD8I4P6"/>
<evidence type="ECO:0000256" key="3">
    <source>
        <dbReference type="ARBA" id="ARBA00022824"/>
    </source>
</evidence>
<accession>A0AAD8I4P6</accession>
<keyword evidence="3 6" id="KW-0256">Endoplasmic reticulum</keyword>
<reference evidence="8" key="1">
    <citation type="submission" date="2023-02" db="EMBL/GenBank/DDBJ databases">
        <title>Genome of toxic invasive species Heracleum sosnowskyi carries increased number of genes despite the absence of recent whole-genome duplications.</title>
        <authorList>
            <person name="Schelkunov M."/>
            <person name="Shtratnikova V."/>
            <person name="Makarenko M."/>
            <person name="Klepikova A."/>
            <person name="Omelchenko D."/>
            <person name="Novikova G."/>
            <person name="Obukhova E."/>
            <person name="Bogdanov V."/>
            <person name="Penin A."/>
            <person name="Logacheva M."/>
        </authorList>
    </citation>
    <scope>NUCLEOTIDE SEQUENCE</scope>
    <source>
        <strain evidence="8">Hsosn_3</strain>
        <tissue evidence="8">Leaf</tissue>
    </source>
</reference>
<evidence type="ECO:0000256" key="5">
    <source>
        <dbReference type="ARBA" id="ARBA00023136"/>
    </source>
</evidence>
<dbReference type="Proteomes" id="UP001237642">
    <property type="component" value="Unassembled WGS sequence"/>
</dbReference>
<feature type="transmembrane region" description="Helical" evidence="6">
    <location>
        <begin position="55"/>
        <end position="75"/>
    </location>
</feature>
<dbReference type="PANTHER" id="PTHR10994:SF65">
    <property type="entry name" value="RETICULON-LIKE PROTEIN B12"/>
    <property type="match status" value="1"/>
</dbReference>
<comment type="caution">
    <text evidence="8">The sequence shown here is derived from an EMBL/GenBank/DDBJ whole genome shotgun (WGS) entry which is preliminary data.</text>
</comment>
<evidence type="ECO:0000256" key="2">
    <source>
        <dbReference type="ARBA" id="ARBA00022692"/>
    </source>
</evidence>
<gene>
    <name evidence="8" type="ORF">POM88_024229</name>
</gene>
<evidence type="ECO:0000256" key="1">
    <source>
        <dbReference type="ARBA" id="ARBA00004477"/>
    </source>
</evidence>
<dbReference type="GO" id="GO:0009617">
    <property type="term" value="P:response to bacterium"/>
    <property type="evidence" value="ECO:0007669"/>
    <property type="project" value="InterPro"/>
</dbReference>
<keyword evidence="4 6" id="KW-1133">Transmembrane helix</keyword>
<dbReference type="PANTHER" id="PTHR10994">
    <property type="entry name" value="RETICULON"/>
    <property type="match status" value="1"/>
</dbReference>
<reference evidence="8" key="2">
    <citation type="submission" date="2023-05" db="EMBL/GenBank/DDBJ databases">
        <authorList>
            <person name="Schelkunov M.I."/>
        </authorList>
    </citation>
    <scope>NUCLEOTIDE SEQUENCE</scope>
    <source>
        <strain evidence="8">Hsosn_3</strain>
        <tissue evidence="8">Leaf</tissue>
    </source>
</reference>
<evidence type="ECO:0000259" key="7">
    <source>
        <dbReference type="PROSITE" id="PS50845"/>
    </source>
</evidence>
<sequence length="174" mass="19266">MGSSDRLFNRKRDVHEILGGGLVADLMLWRHKNLNQAILMVALAAWVVFEKSGYTLVSFVSGVLLLLFSTLFLWAKAAAIVNRPAPPLPDFYLSEETVSKAASFIRKHINALLSISQDIALGKDTQMFMRVATYLLLISVIGCFMGFLTLAYTSLVIVLTVPALYESIFFSCVV</sequence>
<dbReference type="Pfam" id="PF02453">
    <property type="entry name" value="Reticulon"/>
    <property type="match status" value="1"/>
</dbReference>